<keyword evidence="2" id="KW-1185">Reference proteome</keyword>
<accession>A0A8J5YFX5</accession>
<evidence type="ECO:0008006" key="3">
    <source>
        <dbReference type="Google" id="ProtNLM"/>
    </source>
</evidence>
<evidence type="ECO:0000313" key="1">
    <source>
        <dbReference type="EMBL" id="KAG8479371.1"/>
    </source>
</evidence>
<organism evidence="1 2">
    <name type="scientific">Gossypium anomalum</name>
    <dbReference type="NCBI Taxonomy" id="47600"/>
    <lineage>
        <taxon>Eukaryota</taxon>
        <taxon>Viridiplantae</taxon>
        <taxon>Streptophyta</taxon>
        <taxon>Embryophyta</taxon>
        <taxon>Tracheophyta</taxon>
        <taxon>Spermatophyta</taxon>
        <taxon>Magnoliopsida</taxon>
        <taxon>eudicotyledons</taxon>
        <taxon>Gunneridae</taxon>
        <taxon>Pentapetalae</taxon>
        <taxon>rosids</taxon>
        <taxon>malvids</taxon>
        <taxon>Malvales</taxon>
        <taxon>Malvaceae</taxon>
        <taxon>Malvoideae</taxon>
        <taxon>Gossypium</taxon>
    </lineage>
</organism>
<dbReference type="EMBL" id="JAHUZN010000011">
    <property type="protein sequence ID" value="KAG8479371.1"/>
    <property type="molecule type" value="Genomic_DNA"/>
</dbReference>
<reference evidence="1 2" key="1">
    <citation type="journal article" date="2021" name="bioRxiv">
        <title>The Gossypium anomalum genome as a resource for cotton improvement and evolutionary analysis of hybrid incompatibility.</title>
        <authorList>
            <person name="Grover C.E."/>
            <person name="Yuan D."/>
            <person name="Arick M.A."/>
            <person name="Miller E.R."/>
            <person name="Hu G."/>
            <person name="Peterson D.G."/>
            <person name="Wendel J.F."/>
            <person name="Udall J.A."/>
        </authorList>
    </citation>
    <scope>NUCLEOTIDE SEQUENCE [LARGE SCALE GENOMIC DNA]</scope>
    <source>
        <strain evidence="1">JFW-Udall</strain>
        <tissue evidence="1">Leaf</tissue>
    </source>
</reference>
<comment type="caution">
    <text evidence="1">The sequence shown here is derived from an EMBL/GenBank/DDBJ whole genome shotgun (WGS) entry which is preliminary data.</text>
</comment>
<proteinExistence type="predicted"/>
<dbReference type="OrthoDB" id="991388at2759"/>
<protein>
    <recommendedName>
        <fullName evidence="3">Reverse transcriptase</fullName>
    </recommendedName>
</protein>
<evidence type="ECO:0000313" key="2">
    <source>
        <dbReference type="Proteomes" id="UP000701853"/>
    </source>
</evidence>
<dbReference type="Proteomes" id="UP000701853">
    <property type="component" value="Chromosome 11"/>
</dbReference>
<dbReference type="PANTHER" id="PTHR35218:SF9">
    <property type="entry name" value="ENDONUCLEASE_EXONUCLEASE_PHOSPHATASE DOMAIN-CONTAINING PROTEIN"/>
    <property type="match status" value="1"/>
</dbReference>
<name>A0A8J5YFX5_9ROSI</name>
<dbReference type="AlphaFoldDB" id="A0A8J5YFX5"/>
<gene>
    <name evidence="1" type="ORF">CXB51_029854</name>
</gene>
<sequence>METIRRQCGFINGIDVDEEGTKGGLSLGWMEGLNLTLKYFLKSHIDVKVEEENEMVTWRFTGFYGAPVEHDRKESWELLRYLKRRNNKPWLIIEDFNV</sequence>
<dbReference type="PANTHER" id="PTHR35218">
    <property type="entry name" value="RNASE H DOMAIN-CONTAINING PROTEIN"/>
    <property type="match status" value="1"/>
</dbReference>